<name>A0A7L4YKK8_9ACTN</name>
<feature type="domain" description="Ketopantoate reductase N-terminal" evidence="12">
    <location>
        <begin position="4"/>
        <end position="141"/>
    </location>
</feature>
<keyword evidence="6 11" id="KW-0566">Pantothenate biosynthesis</keyword>
<evidence type="ECO:0000313" key="15">
    <source>
        <dbReference type="Proteomes" id="UP000463857"/>
    </source>
</evidence>
<dbReference type="FunCoup" id="A0A7L4YKK8">
    <property type="interactions" value="108"/>
</dbReference>
<dbReference type="EMBL" id="CP047156">
    <property type="protein sequence ID" value="QHB99780.1"/>
    <property type="molecule type" value="Genomic_DNA"/>
</dbReference>
<dbReference type="InterPro" id="IPR013752">
    <property type="entry name" value="KPA_reductase"/>
</dbReference>
<dbReference type="UniPathway" id="UPA00028">
    <property type="reaction ID" value="UER00004"/>
</dbReference>
<evidence type="ECO:0000256" key="4">
    <source>
        <dbReference type="ARBA" id="ARBA00013014"/>
    </source>
</evidence>
<dbReference type="PANTHER" id="PTHR43765:SF2">
    <property type="entry name" value="2-DEHYDROPANTOATE 2-REDUCTASE"/>
    <property type="match status" value="1"/>
</dbReference>
<protein>
    <recommendedName>
        <fullName evidence="5 11">2-dehydropantoate 2-reductase</fullName>
        <ecNumber evidence="4 11">1.1.1.169</ecNumber>
    </recommendedName>
    <alternativeName>
        <fullName evidence="9 11">Ketopantoate reductase</fullName>
    </alternativeName>
</protein>
<dbReference type="Pfam" id="PF08546">
    <property type="entry name" value="ApbA_C"/>
    <property type="match status" value="1"/>
</dbReference>
<evidence type="ECO:0000256" key="6">
    <source>
        <dbReference type="ARBA" id="ARBA00022655"/>
    </source>
</evidence>
<comment type="function">
    <text evidence="1 11">Catalyzes the NADPH-dependent reduction of ketopantoate into pantoic acid.</text>
</comment>
<evidence type="ECO:0000256" key="11">
    <source>
        <dbReference type="RuleBase" id="RU362068"/>
    </source>
</evidence>
<feature type="domain" description="Ketopantoate reductase C-terminal" evidence="13">
    <location>
        <begin position="180"/>
        <end position="296"/>
    </location>
</feature>
<dbReference type="GO" id="GO:0008677">
    <property type="term" value="F:2-dehydropantoate 2-reductase activity"/>
    <property type="evidence" value="ECO:0007669"/>
    <property type="project" value="UniProtKB-EC"/>
</dbReference>
<evidence type="ECO:0000313" key="14">
    <source>
        <dbReference type="EMBL" id="QHB99780.1"/>
    </source>
</evidence>
<keyword evidence="7 11" id="KW-0521">NADP</keyword>
<evidence type="ECO:0000259" key="13">
    <source>
        <dbReference type="Pfam" id="PF08546"/>
    </source>
</evidence>
<dbReference type="InterPro" id="IPR013332">
    <property type="entry name" value="KPR_N"/>
</dbReference>
<evidence type="ECO:0000256" key="10">
    <source>
        <dbReference type="ARBA" id="ARBA00048793"/>
    </source>
</evidence>
<dbReference type="SUPFAM" id="SSF51735">
    <property type="entry name" value="NAD(P)-binding Rossmann-fold domains"/>
    <property type="match status" value="1"/>
</dbReference>
<evidence type="ECO:0000256" key="9">
    <source>
        <dbReference type="ARBA" id="ARBA00032024"/>
    </source>
</evidence>
<evidence type="ECO:0000256" key="5">
    <source>
        <dbReference type="ARBA" id="ARBA00019465"/>
    </source>
</evidence>
<sequence>MTRVVVYGAGAVGGVIAGNLAAGGVDVAVVARGEHLAAIRRDGLQISSAGGTSAYPVVAVDDPASLGLNADDIVLIAVKSNATDSVAQRLREVAPPDLVVASVQNSVVNEPLLSEYFDRVYGVCVMLPAMYLEPGQIVQRSYPTPGILDVGRIPTGIDAESSQIAQLLQAGGFASEPREDIMAWKRRKLVMNLANAVDAVCEPGEDAATLRRLVRDEGEQVLDASGLSVISAEQDAERRGDLIAISREPGVESGSSTWQSLRRGTGETEAAYLNGEIVRLAATRGLSARANELMAAEADRLAREGLPPRSVPAADLLALLGD</sequence>
<dbReference type="InterPro" id="IPR036291">
    <property type="entry name" value="NAD(P)-bd_dom_sf"/>
</dbReference>
<dbReference type="OrthoDB" id="9796561at2"/>
<dbReference type="InterPro" id="IPR013328">
    <property type="entry name" value="6PGD_dom2"/>
</dbReference>
<dbReference type="InterPro" id="IPR050838">
    <property type="entry name" value="Ketopantoate_reductase"/>
</dbReference>
<dbReference type="EC" id="1.1.1.169" evidence="4 11"/>
<organism evidence="14 15">
    <name type="scientific">Epidermidibacterium keratini</name>
    <dbReference type="NCBI Taxonomy" id="1891644"/>
    <lineage>
        <taxon>Bacteria</taxon>
        <taxon>Bacillati</taxon>
        <taxon>Actinomycetota</taxon>
        <taxon>Actinomycetes</taxon>
        <taxon>Sporichthyales</taxon>
        <taxon>Sporichthyaceae</taxon>
        <taxon>Epidermidibacterium</taxon>
    </lineage>
</organism>
<dbReference type="Proteomes" id="UP000463857">
    <property type="component" value="Chromosome"/>
</dbReference>
<dbReference type="Pfam" id="PF02558">
    <property type="entry name" value="ApbA"/>
    <property type="match status" value="1"/>
</dbReference>
<comment type="similarity">
    <text evidence="3 11">Belongs to the ketopantoate reductase family.</text>
</comment>
<dbReference type="NCBIfam" id="TIGR00745">
    <property type="entry name" value="apbA_panE"/>
    <property type="match status" value="1"/>
</dbReference>
<dbReference type="GO" id="GO:0015940">
    <property type="term" value="P:pantothenate biosynthetic process"/>
    <property type="evidence" value="ECO:0007669"/>
    <property type="project" value="UniProtKB-UniPathway"/>
</dbReference>
<dbReference type="InterPro" id="IPR003710">
    <property type="entry name" value="ApbA"/>
</dbReference>
<dbReference type="Gene3D" id="1.10.1040.10">
    <property type="entry name" value="N-(1-d-carboxylethyl)-l-norvaline Dehydrogenase, domain 2"/>
    <property type="match status" value="1"/>
</dbReference>
<dbReference type="KEGG" id="eke:EK0264_05470"/>
<dbReference type="GO" id="GO:0005737">
    <property type="term" value="C:cytoplasm"/>
    <property type="evidence" value="ECO:0007669"/>
    <property type="project" value="TreeGrafter"/>
</dbReference>
<evidence type="ECO:0000256" key="2">
    <source>
        <dbReference type="ARBA" id="ARBA00004994"/>
    </source>
</evidence>
<reference evidence="14 15" key="1">
    <citation type="journal article" date="2018" name="Int. J. Syst. Evol. Microbiol.">
        <title>Epidermidibacterium keratini gen. nov., sp. nov., a member of the family Sporichthyaceae, isolated from keratin epidermis.</title>
        <authorList>
            <person name="Lee D.G."/>
            <person name="Trujillo M.E."/>
            <person name="Kang S."/>
            <person name="Nam J.J."/>
            <person name="Kim Y.J."/>
        </authorList>
    </citation>
    <scope>NUCLEOTIDE SEQUENCE [LARGE SCALE GENOMIC DNA]</scope>
    <source>
        <strain evidence="14 15">EPI-7</strain>
    </source>
</reference>
<dbReference type="SUPFAM" id="SSF48179">
    <property type="entry name" value="6-phosphogluconate dehydrogenase C-terminal domain-like"/>
    <property type="match status" value="1"/>
</dbReference>
<keyword evidence="15" id="KW-1185">Reference proteome</keyword>
<dbReference type="InterPro" id="IPR008927">
    <property type="entry name" value="6-PGluconate_DH-like_C_sf"/>
</dbReference>
<proteinExistence type="inferred from homology"/>
<accession>A0A7L4YKK8</accession>
<evidence type="ECO:0000256" key="8">
    <source>
        <dbReference type="ARBA" id="ARBA00023002"/>
    </source>
</evidence>
<dbReference type="InParanoid" id="A0A7L4YKK8"/>
<evidence type="ECO:0000256" key="3">
    <source>
        <dbReference type="ARBA" id="ARBA00007870"/>
    </source>
</evidence>
<dbReference type="Gene3D" id="3.40.50.720">
    <property type="entry name" value="NAD(P)-binding Rossmann-like Domain"/>
    <property type="match status" value="1"/>
</dbReference>
<dbReference type="PANTHER" id="PTHR43765">
    <property type="entry name" value="2-DEHYDROPANTOATE 2-REDUCTASE-RELATED"/>
    <property type="match status" value="1"/>
</dbReference>
<evidence type="ECO:0000256" key="1">
    <source>
        <dbReference type="ARBA" id="ARBA00002919"/>
    </source>
</evidence>
<evidence type="ECO:0000259" key="12">
    <source>
        <dbReference type="Pfam" id="PF02558"/>
    </source>
</evidence>
<evidence type="ECO:0000256" key="7">
    <source>
        <dbReference type="ARBA" id="ARBA00022857"/>
    </source>
</evidence>
<gene>
    <name evidence="14" type="ORF">EK0264_05470</name>
</gene>
<keyword evidence="8 11" id="KW-0560">Oxidoreductase</keyword>
<dbReference type="GO" id="GO:0050661">
    <property type="term" value="F:NADP binding"/>
    <property type="evidence" value="ECO:0007669"/>
    <property type="project" value="TreeGrafter"/>
</dbReference>
<comment type="catalytic activity">
    <reaction evidence="10 11">
        <text>(R)-pantoate + NADP(+) = 2-dehydropantoate + NADPH + H(+)</text>
        <dbReference type="Rhea" id="RHEA:16233"/>
        <dbReference type="ChEBI" id="CHEBI:11561"/>
        <dbReference type="ChEBI" id="CHEBI:15378"/>
        <dbReference type="ChEBI" id="CHEBI:15980"/>
        <dbReference type="ChEBI" id="CHEBI:57783"/>
        <dbReference type="ChEBI" id="CHEBI:58349"/>
        <dbReference type="EC" id="1.1.1.169"/>
    </reaction>
</comment>
<dbReference type="AlphaFoldDB" id="A0A7L4YKK8"/>
<comment type="pathway">
    <text evidence="2 11">Cofactor biosynthesis; (R)-pantothenate biosynthesis; (R)-pantoate from 3-methyl-2-oxobutanoate: step 2/2.</text>
</comment>
<dbReference type="RefSeq" id="WP_159543678.1">
    <property type="nucleotide sequence ID" value="NZ_CP047156.1"/>
</dbReference>